<proteinExistence type="predicted"/>
<protein>
    <submittedName>
        <fullName evidence="1">Uncharacterized protein</fullName>
    </submittedName>
</protein>
<dbReference type="AlphaFoldDB" id="A0A165G9U1"/>
<evidence type="ECO:0000313" key="1">
    <source>
        <dbReference type="EMBL" id="KZT57788.1"/>
    </source>
</evidence>
<gene>
    <name evidence="1" type="ORF">CALCODRAFT_271365</name>
</gene>
<reference evidence="1 2" key="1">
    <citation type="journal article" date="2016" name="Mol. Biol. Evol.">
        <title>Comparative Genomics of Early-Diverging Mushroom-Forming Fungi Provides Insights into the Origins of Lignocellulose Decay Capabilities.</title>
        <authorList>
            <person name="Nagy L.G."/>
            <person name="Riley R."/>
            <person name="Tritt A."/>
            <person name="Adam C."/>
            <person name="Daum C."/>
            <person name="Floudas D."/>
            <person name="Sun H."/>
            <person name="Yadav J.S."/>
            <person name="Pangilinan J."/>
            <person name="Larsson K.H."/>
            <person name="Matsuura K."/>
            <person name="Barry K."/>
            <person name="Labutti K."/>
            <person name="Kuo R."/>
            <person name="Ohm R.A."/>
            <person name="Bhattacharya S.S."/>
            <person name="Shirouzu T."/>
            <person name="Yoshinaga Y."/>
            <person name="Martin F.M."/>
            <person name="Grigoriev I.V."/>
            <person name="Hibbett D.S."/>
        </authorList>
    </citation>
    <scope>NUCLEOTIDE SEQUENCE [LARGE SCALE GENOMIC DNA]</scope>
    <source>
        <strain evidence="1 2">HHB12733</strain>
    </source>
</reference>
<organism evidence="1 2">
    <name type="scientific">Calocera cornea HHB12733</name>
    <dbReference type="NCBI Taxonomy" id="1353952"/>
    <lineage>
        <taxon>Eukaryota</taxon>
        <taxon>Fungi</taxon>
        <taxon>Dikarya</taxon>
        <taxon>Basidiomycota</taxon>
        <taxon>Agaricomycotina</taxon>
        <taxon>Dacrymycetes</taxon>
        <taxon>Dacrymycetales</taxon>
        <taxon>Dacrymycetaceae</taxon>
        <taxon>Calocera</taxon>
    </lineage>
</organism>
<evidence type="ECO:0000313" key="2">
    <source>
        <dbReference type="Proteomes" id="UP000076842"/>
    </source>
</evidence>
<sequence length="101" mass="11290">MGLPPRILSLSVILSPLDLQSARRTEPGAKTTHGSRSVSAPYQVVALAWSTVESLSFPTWTSFTECRHRHHNPLESIHETSVVAYTIRYIRVLTAMLSYLP</sequence>
<dbReference type="Proteomes" id="UP000076842">
    <property type="component" value="Unassembled WGS sequence"/>
</dbReference>
<dbReference type="InParanoid" id="A0A165G9U1"/>
<accession>A0A165G9U1</accession>
<dbReference type="EMBL" id="KV423959">
    <property type="protein sequence ID" value="KZT57788.1"/>
    <property type="molecule type" value="Genomic_DNA"/>
</dbReference>
<name>A0A165G9U1_9BASI</name>
<keyword evidence="2" id="KW-1185">Reference proteome</keyword>